<keyword evidence="1" id="KW-0732">Signal</keyword>
<proteinExistence type="predicted"/>
<reference evidence="4" key="2">
    <citation type="submission" date="2016-09" db="EMBL/GenBank/DDBJ databases">
        <authorList>
            <person name="Chen S."/>
            <person name="Walker E."/>
        </authorList>
    </citation>
    <scope>NUCLEOTIDE SEQUENCE [LARGE SCALE GENOMIC DNA]</scope>
    <source>
        <strain evidence="4">MSU</strain>
    </source>
</reference>
<keyword evidence="5" id="KW-1185">Reference proteome</keyword>
<evidence type="ECO:0000313" key="5">
    <source>
        <dbReference type="Proteomes" id="UP000198319"/>
    </source>
</evidence>
<gene>
    <name evidence="3" type="ORF">B0A71_00415</name>
    <name evidence="2" type="ORF">BHE19_00390</name>
</gene>
<dbReference type="Proteomes" id="UP000180252">
    <property type="component" value="Unassembled WGS sequence"/>
</dbReference>
<dbReference type="Proteomes" id="UP000198319">
    <property type="component" value="Unassembled WGS sequence"/>
</dbReference>
<feature type="chain" id="PRO_5010294760" description="WG repeat-containing protein" evidence="1">
    <location>
        <begin position="20"/>
        <end position="359"/>
    </location>
</feature>
<evidence type="ECO:0000256" key="1">
    <source>
        <dbReference type="SAM" id="SignalP"/>
    </source>
</evidence>
<reference evidence="2" key="1">
    <citation type="submission" date="2016-09" db="EMBL/GenBank/DDBJ databases">
        <authorList>
            <person name="Capua I."/>
            <person name="De Benedictis P."/>
            <person name="Joannis T."/>
            <person name="Lombin L.H."/>
            <person name="Cattoli G."/>
        </authorList>
    </citation>
    <scope>NUCLEOTIDE SEQUENCE [LARGE SCALE GENOMIC DNA]</scope>
    <source>
        <strain evidence="2">MSU</strain>
    </source>
</reference>
<dbReference type="EMBL" id="MUHG01000002">
    <property type="protein sequence ID" value="OXB21963.1"/>
    <property type="molecule type" value="Genomic_DNA"/>
</dbReference>
<dbReference type="AlphaFoldDB" id="A0A1S1J976"/>
<accession>A0A1S1J976</accession>
<dbReference type="EMBL" id="MIKE01000011">
    <property type="protein sequence ID" value="OHT46005.1"/>
    <property type="molecule type" value="Genomic_DNA"/>
</dbReference>
<dbReference type="RefSeq" id="WP_070905818.1">
    <property type="nucleotide sequence ID" value="NZ_MIKE01000011.1"/>
</dbReference>
<evidence type="ECO:0000313" key="3">
    <source>
        <dbReference type="EMBL" id="OXB21963.1"/>
    </source>
</evidence>
<dbReference type="OrthoDB" id="697275at2"/>
<organism evidence="2 4">
    <name type="scientific">Flavobacterium tructae</name>
    <dbReference type="NCBI Taxonomy" id="1114873"/>
    <lineage>
        <taxon>Bacteria</taxon>
        <taxon>Pseudomonadati</taxon>
        <taxon>Bacteroidota</taxon>
        <taxon>Flavobacteriia</taxon>
        <taxon>Flavobacteriales</taxon>
        <taxon>Flavobacteriaceae</taxon>
        <taxon>Flavobacterium</taxon>
    </lineage>
</organism>
<evidence type="ECO:0000313" key="4">
    <source>
        <dbReference type="Proteomes" id="UP000180252"/>
    </source>
</evidence>
<dbReference type="STRING" id="1278819.BHE19_00390"/>
<feature type="signal peptide" evidence="1">
    <location>
        <begin position="1"/>
        <end position="19"/>
    </location>
</feature>
<comment type="caution">
    <text evidence="2">The sequence shown here is derived from an EMBL/GenBank/DDBJ whole genome shotgun (WGS) entry which is preliminary data.</text>
</comment>
<protein>
    <recommendedName>
        <fullName evidence="6">WG repeat-containing protein</fullName>
    </recommendedName>
</protein>
<evidence type="ECO:0000313" key="2">
    <source>
        <dbReference type="EMBL" id="OHT46005.1"/>
    </source>
</evidence>
<reference evidence="3 5" key="3">
    <citation type="submission" date="2016-11" db="EMBL/GenBank/DDBJ databases">
        <title>Whole genomes of Flavobacteriaceae.</title>
        <authorList>
            <person name="Stine C."/>
            <person name="Li C."/>
            <person name="Tadesse D."/>
        </authorList>
    </citation>
    <scope>NUCLEOTIDE SEQUENCE [LARGE SCALE GENOMIC DNA]</scope>
    <source>
        <strain evidence="3 5">ATCC BAA-2541</strain>
    </source>
</reference>
<evidence type="ECO:0008006" key="6">
    <source>
        <dbReference type="Google" id="ProtNLM"/>
    </source>
</evidence>
<sequence>MKRFLVFCLYFFTNCVILAQNKDIWISFWDKDTTHIGFKDANGTIKITPKFMGFTTARKFDKIIAVTEEINDGWKSYYLTKSGKIVGRDSLYIFDNGPDCENEDYIRFTDRKTDKTGMFNSEGKIAIPADYSVLSKVQNGMIVALKGALKKQDGEHFFWTGGKRHLIDLNNKVLIEDFKNSTDLNFYSLQKSKAPNKEESRENFAGVDGEYYSFINYDKEFKWWLKNNLLSDLSKENLMKISFDKITYWKEPIGWKSESKTKFIEDNYALLKSKLQQLKASGTDYFVSSDGLNPFIFETDEYTTYFNNCNEAKEWMYPVKNIVINSKNKADFKQDHFEFLRTEKGYKLISVSVAKDDLK</sequence>
<name>A0A1S1J976_9FLAO</name>